<dbReference type="Proteomes" id="UP000198589">
    <property type="component" value="Unassembled WGS sequence"/>
</dbReference>
<dbReference type="AlphaFoldDB" id="A0A1I2EIJ6"/>
<gene>
    <name evidence="4" type="ORF">SAMN05216574_10774</name>
</gene>
<dbReference type="STRING" id="1798228.SAMN05216574_10774"/>
<evidence type="ECO:0000256" key="1">
    <source>
        <dbReference type="SAM" id="Phobius"/>
    </source>
</evidence>
<dbReference type="EMBL" id="FOND01000007">
    <property type="protein sequence ID" value="SFE92685.1"/>
    <property type="molecule type" value="Genomic_DNA"/>
</dbReference>
<dbReference type="InterPro" id="IPR052155">
    <property type="entry name" value="Biofilm_reg_signaling"/>
</dbReference>
<dbReference type="RefSeq" id="WP_139228844.1">
    <property type="nucleotide sequence ID" value="NZ_FOND01000007.1"/>
</dbReference>
<sequence>MVKVIVGRRGFQVRRILMSRLLLLVVITLVLGAMAWLIQGLESRGQERADAQGATTAEVIAATVVRPRLGASDLARGQLSAEDLTGLRDDVDQLRDDGQLLGLRVWSLDGTPLFDGSPASGALQPSDSDLVRARQGKLWAASGQAADGQSQLRVYLPLSTAEQNAGSRGALVQVVLPHGDLTAAAQDRLLRQQASVVVIFGLVIVGLVWLRHRLLRRERHARHDPLTGLLNRRALYEDARGLLAKASFKRPLAFLLLDLSEFKSVNDTLGHTAGDLLLQRVAATLQAAVRPEDLVVRLGGDEFGVLLAHLPDTAAAQGRAEQLLRRLREAPFTVEGVDLSVDASIGVALAPEHGRTLPELLQRADVAMYQAKRSRRGTAVYDPRTDQHTVGQLAMVTDLRRALDNDEFVLHYQPKVSLRDMQVTSVEALVRWRHPTRGLLPPGEFLPVLERSGLMQPLTRWVLRQAIQQAASWRRAGMPLQVAVNISPRSLLQDDLPARVLAALLAAELPASLLQLEITETAVMTNPERAAFVLTQLQSRGVEVAIDDFGAGYTSLAFLRILPITALKIDRSLIKDMLDQEADEAVTSAVTDLAHRLGFSVIAEGVESLALLDRLAALGCDQVQGYVISAPLPPAALEGWLADWQARRSTPVETAAAS</sequence>
<feature type="transmembrane region" description="Helical" evidence="1">
    <location>
        <begin position="21"/>
        <end position="38"/>
    </location>
</feature>
<evidence type="ECO:0000259" key="2">
    <source>
        <dbReference type="PROSITE" id="PS50883"/>
    </source>
</evidence>
<dbReference type="Pfam" id="PF00990">
    <property type="entry name" value="GGDEF"/>
    <property type="match status" value="1"/>
</dbReference>
<feature type="domain" description="GGDEF" evidence="3">
    <location>
        <begin position="250"/>
        <end position="383"/>
    </location>
</feature>
<dbReference type="Gene3D" id="3.30.70.270">
    <property type="match status" value="1"/>
</dbReference>
<keyword evidence="1" id="KW-1133">Transmembrane helix</keyword>
<evidence type="ECO:0000313" key="5">
    <source>
        <dbReference type="Proteomes" id="UP000198589"/>
    </source>
</evidence>
<organism evidence="4 5">
    <name type="scientific">Blastococcus tunisiensis</name>
    <dbReference type="NCBI Taxonomy" id="1798228"/>
    <lineage>
        <taxon>Bacteria</taxon>
        <taxon>Bacillati</taxon>
        <taxon>Actinomycetota</taxon>
        <taxon>Actinomycetes</taxon>
        <taxon>Geodermatophilales</taxon>
        <taxon>Geodermatophilaceae</taxon>
        <taxon>Blastococcus</taxon>
    </lineage>
</organism>
<dbReference type="SMART" id="SM00052">
    <property type="entry name" value="EAL"/>
    <property type="match status" value="1"/>
</dbReference>
<dbReference type="SUPFAM" id="SSF55073">
    <property type="entry name" value="Nucleotide cyclase"/>
    <property type="match status" value="1"/>
</dbReference>
<dbReference type="CDD" id="cd01949">
    <property type="entry name" value="GGDEF"/>
    <property type="match status" value="1"/>
</dbReference>
<dbReference type="InterPro" id="IPR035919">
    <property type="entry name" value="EAL_sf"/>
</dbReference>
<feature type="domain" description="EAL" evidence="2">
    <location>
        <begin position="392"/>
        <end position="645"/>
    </location>
</feature>
<dbReference type="PROSITE" id="PS50887">
    <property type="entry name" value="GGDEF"/>
    <property type="match status" value="1"/>
</dbReference>
<keyword evidence="5" id="KW-1185">Reference proteome</keyword>
<dbReference type="InterPro" id="IPR001633">
    <property type="entry name" value="EAL_dom"/>
</dbReference>
<dbReference type="SMART" id="SM00267">
    <property type="entry name" value="GGDEF"/>
    <property type="match status" value="1"/>
</dbReference>
<dbReference type="PANTHER" id="PTHR44757">
    <property type="entry name" value="DIGUANYLATE CYCLASE DGCP"/>
    <property type="match status" value="1"/>
</dbReference>
<dbReference type="PANTHER" id="PTHR44757:SF2">
    <property type="entry name" value="BIOFILM ARCHITECTURE MAINTENANCE PROTEIN MBAA"/>
    <property type="match status" value="1"/>
</dbReference>
<keyword evidence="1" id="KW-0472">Membrane</keyword>
<dbReference type="NCBIfam" id="TIGR00254">
    <property type="entry name" value="GGDEF"/>
    <property type="match status" value="1"/>
</dbReference>
<dbReference type="Pfam" id="PF00563">
    <property type="entry name" value="EAL"/>
    <property type="match status" value="1"/>
</dbReference>
<protein>
    <submittedName>
        <fullName evidence="4">Diguanylate cyclase (GGDEF) domain-containing protein</fullName>
    </submittedName>
</protein>
<dbReference type="PROSITE" id="PS50883">
    <property type="entry name" value="EAL"/>
    <property type="match status" value="1"/>
</dbReference>
<dbReference type="SUPFAM" id="SSF141868">
    <property type="entry name" value="EAL domain-like"/>
    <property type="match status" value="1"/>
</dbReference>
<dbReference type="InterPro" id="IPR043128">
    <property type="entry name" value="Rev_trsase/Diguanyl_cyclase"/>
</dbReference>
<dbReference type="InterPro" id="IPR000160">
    <property type="entry name" value="GGDEF_dom"/>
</dbReference>
<evidence type="ECO:0000313" key="4">
    <source>
        <dbReference type="EMBL" id="SFE92685.1"/>
    </source>
</evidence>
<accession>A0A1I2EIJ6</accession>
<reference evidence="5" key="1">
    <citation type="submission" date="2016-10" db="EMBL/GenBank/DDBJ databases">
        <authorList>
            <person name="Varghese N."/>
            <person name="Submissions S."/>
        </authorList>
    </citation>
    <scope>NUCLEOTIDE SEQUENCE [LARGE SCALE GENOMIC DNA]</scope>
    <source>
        <strain evidence="5">DSM 46838</strain>
    </source>
</reference>
<dbReference type="InterPro" id="IPR029787">
    <property type="entry name" value="Nucleotide_cyclase"/>
</dbReference>
<keyword evidence="1" id="KW-0812">Transmembrane</keyword>
<dbReference type="Gene3D" id="3.20.20.450">
    <property type="entry name" value="EAL domain"/>
    <property type="match status" value="1"/>
</dbReference>
<proteinExistence type="predicted"/>
<dbReference type="OrthoDB" id="23692at2"/>
<dbReference type="CDD" id="cd01948">
    <property type="entry name" value="EAL"/>
    <property type="match status" value="1"/>
</dbReference>
<name>A0A1I2EIJ6_9ACTN</name>
<evidence type="ECO:0000259" key="3">
    <source>
        <dbReference type="PROSITE" id="PS50887"/>
    </source>
</evidence>